<protein>
    <submittedName>
        <fullName evidence="2">Uncharacterized protein</fullName>
    </submittedName>
</protein>
<evidence type="ECO:0000313" key="3">
    <source>
        <dbReference type="Proteomes" id="UP000278962"/>
    </source>
</evidence>
<dbReference type="Proteomes" id="UP000278962">
    <property type="component" value="Unassembled WGS sequence"/>
</dbReference>
<keyword evidence="3" id="KW-1185">Reference proteome</keyword>
<dbReference type="RefSeq" id="WP_121249530.1">
    <property type="nucleotide sequence ID" value="NZ_RBIL01000001.1"/>
</dbReference>
<name>A0A660LC05_9ACTN</name>
<evidence type="ECO:0000313" key="2">
    <source>
        <dbReference type="EMBL" id="RKQ91765.1"/>
    </source>
</evidence>
<feature type="compositionally biased region" description="Low complexity" evidence="1">
    <location>
        <begin position="43"/>
        <end position="57"/>
    </location>
</feature>
<dbReference type="EMBL" id="RBIL01000001">
    <property type="protein sequence ID" value="RKQ91765.1"/>
    <property type="molecule type" value="Genomic_DNA"/>
</dbReference>
<proteinExistence type="predicted"/>
<organism evidence="2 3">
    <name type="scientific">Solirubrobacter pauli</name>
    <dbReference type="NCBI Taxonomy" id="166793"/>
    <lineage>
        <taxon>Bacteria</taxon>
        <taxon>Bacillati</taxon>
        <taxon>Actinomycetota</taxon>
        <taxon>Thermoleophilia</taxon>
        <taxon>Solirubrobacterales</taxon>
        <taxon>Solirubrobacteraceae</taxon>
        <taxon>Solirubrobacter</taxon>
    </lineage>
</organism>
<comment type="caution">
    <text evidence="2">The sequence shown here is derived from an EMBL/GenBank/DDBJ whole genome shotgun (WGS) entry which is preliminary data.</text>
</comment>
<feature type="region of interest" description="Disordered" evidence="1">
    <location>
        <begin position="41"/>
        <end position="164"/>
    </location>
</feature>
<feature type="compositionally biased region" description="Low complexity" evidence="1">
    <location>
        <begin position="120"/>
        <end position="136"/>
    </location>
</feature>
<reference evidence="2 3" key="1">
    <citation type="submission" date="2018-10" db="EMBL/GenBank/DDBJ databases">
        <title>Genomic Encyclopedia of Archaeal and Bacterial Type Strains, Phase II (KMG-II): from individual species to whole genera.</title>
        <authorList>
            <person name="Goeker M."/>
        </authorList>
    </citation>
    <scope>NUCLEOTIDE SEQUENCE [LARGE SCALE GENOMIC DNA]</scope>
    <source>
        <strain evidence="2 3">DSM 14954</strain>
    </source>
</reference>
<dbReference type="AlphaFoldDB" id="A0A660LC05"/>
<feature type="compositionally biased region" description="Basic residues" evidence="1">
    <location>
        <begin position="96"/>
        <end position="107"/>
    </location>
</feature>
<accession>A0A660LC05</accession>
<evidence type="ECO:0000256" key="1">
    <source>
        <dbReference type="SAM" id="MobiDB-lite"/>
    </source>
</evidence>
<gene>
    <name evidence="2" type="ORF">C8N24_1593</name>
</gene>
<sequence>MTAIARPLRDRRRSAGPVAIALLLAVAGFVLALSIGAALQSGPEPVSPASAPSSANAVKGGSPAPDSVREISAGGVPETTAVKLSTVPALPTLHGVKARKAKKKATPRRTSPAPVVRSQPRVVAPAPTVAPRRSTPVAPYRPSTPQAPVKKNPGFVGKDFDSSG</sequence>